<proteinExistence type="inferred from homology"/>
<gene>
    <name evidence="9" type="ORF">HXM91_03385</name>
</gene>
<feature type="domain" description="ABC transmembrane type-1" evidence="8">
    <location>
        <begin position="1"/>
        <end position="122"/>
    </location>
</feature>
<keyword evidence="6 7" id="KW-0472">Membrane</keyword>
<dbReference type="Pfam" id="PF00528">
    <property type="entry name" value="BPD_transp_1"/>
    <property type="match status" value="1"/>
</dbReference>
<keyword evidence="5 7" id="KW-1133">Transmembrane helix</keyword>
<evidence type="ECO:0000259" key="8">
    <source>
        <dbReference type="PROSITE" id="PS50928"/>
    </source>
</evidence>
<dbReference type="PANTHER" id="PTHR32243">
    <property type="entry name" value="MALTOSE TRANSPORT SYSTEM PERMEASE-RELATED"/>
    <property type="match status" value="1"/>
</dbReference>
<accession>A0A930H0N1</accession>
<comment type="caution">
    <text evidence="9">The sequence shown here is derived from an EMBL/GenBank/DDBJ whole genome shotgun (WGS) entry which is preliminary data.</text>
</comment>
<dbReference type="AlphaFoldDB" id="A0A930H0N1"/>
<dbReference type="SUPFAM" id="SSF161098">
    <property type="entry name" value="MetI-like"/>
    <property type="match status" value="1"/>
</dbReference>
<evidence type="ECO:0000313" key="9">
    <source>
        <dbReference type="EMBL" id="MBF1304895.1"/>
    </source>
</evidence>
<feature type="transmembrane region" description="Helical" evidence="7">
    <location>
        <begin position="101"/>
        <end position="122"/>
    </location>
</feature>
<dbReference type="EMBL" id="JABZRB010000066">
    <property type="protein sequence ID" value="MBF1304895.1"/>
    <property type="molecule type" value="Genomic_DNA"/>
</dbReference>
<comment type="subcellular location">
    <subcellularLocation>
        <location evidence="1 7">Cell membrane</location>
        <topology evidence="1 7">Multi-pass membrane protein</topology>
    </subcellularLocation>
</comment>
<protein>
    <submittedName>
        <fullName evidence="9">Carbohydrate ABC transporter permease</fullName>
    </submittedName>
</protein>
<sequence>IFLYVGINVPYTTIFLMGFFANISRAFEEAAAIDGCPPGKCFWQIMLPMAQPGIITVSIFNFINVWNEYFISLIFGNSDQVRSVAVGLYSMINSMKYTGDWAGMFASVIIVFLPTFVLYLFLSERIIAGVTGGGVKG</sequence>
<dbReference type="Proteomes" id="UP000780721">
    <property type="component" value="Unassembled WGS sequence"/>
</dbReference>
<dbReference type="PANTHER" id="PTHR32243:SF18">
    <property type="entry name" value="INNER MEMBRANE ABC TRANSPORTER PERMEASE PROTEIN YCJP"/>
    <property type="match status" value="1"/>
</dbReference>
<comment type="caution">
    <text evidence="7">Lacks conserved residue(s) required for the propagation of feature annotation.</text>
</comment>
<reference evidence="9" key="1">
    <citation type="submission" date="2020-04" db="EMBL/GenBank/DDBJ databases">
        <title>Deep metagenomics examines the oral microbiome during advanced dental caries in children, revealing novel taxa and co-occurrences with host molecules.</title>
        <authorList>
            <person name="Baker J.L."/>
            <person name="Morton J.T."/>
            <person name="Dinis M."/>
            <person name="Alvarez R."/>
            <person name="Tran N.C."/>
            <person name="Knight R."/>
            <person name="Edlund A."/>
        </authorList>
    </citation>
    <scope>NUCLEOTIDE SEQUENCE</scope>
    <source>
        <strain evidence="9">JCVI_48_bin.5</strain>
    </source>
</reference>
<comment type="similarity">
    <text evidence="7">Belongs to the binding-protein-dependent transport system permease family.</text>
</comment>
<feature type="non-terminal residue" evidence="9">
    <location>
        <position position="1"/>
    </location>
</feature>
<evidence type="ECO:0000256" key="7">
    <source>
        <dbReference type="RuleBase" id="RU363032"/>
    </source>
</evidence>
<dbReference type="PROSITE" id="PS50928">
    <property type="entry name" value="ABC_TM1"/>
    <property type="match status" value="1"/>
</dbReference>
<dbReference type="GO" id="GO:0005886">
    <property type="term" value="C:plasma membrane"/>
    <property type="evidence" value="ECO:0007669"/>
    <property type="project" value="UniProtKB-SubCell"/>
</dbReference>
<evidence type="ECO:0000256" key="2">
    <source>
        <dbReference type="ARBA" id="ARBA00022448"/>
    </source>
</evidence>
<evidence type="ECO:0000256" key="5">
    <source>
        <dbReference type="ARBA" id="ARBA00022989"/>
    </source>
</evidence>
<dbReference type="GO" id="GO:0055085">
    <property type="term" value="P:transmembrane transport"/>
    <property type="evidence" value="ECO:0007669"/>
    <property type="project" value="InterPro"/>
</dbReference>
<evidence type="ECO:0000256" key="4">
    <source>
        <dbReference type="ARBA" id="ARBA00022692"/>
    </source>
</evidence>
<keyword evidence="3" id="KW-1003">Cell membrane</keyword>
<evidence type="ECO:0000256" key="1">
    <source>
        <dbReference type="ARBA" id="ARBA00004651"/>
    </source>
</evidence>
<evidence type="ECO:0000256" key="6">
    <source>
        <dbReference type="ARBA" id="ARBA00023136"/>
    </source>
</evidence>
<dbReference type="Gene3D" id="1.10.3720.10">
    <property type="entry name" value="MetI-like"/>
    <property type="match status" value="1"/>
</dbReference>
<dbReference type="InterPro" id="IPR000515">
    <property type="entry name" value="MetI-like"/>
</dbReference>
<evidence type="ECO:0000256" key="3">
    <source>
        <dbReference type="ARBA" id="ARBA00022475"/>
    </source>
</evidence>
<keyword evidence="2 7" id="KW-0813">Transport</keyword>
<organism evidence="9 10">
    <name type="scientific">Oribacterium sinus</name>
    <dbReference type="NCBI Taxonomy" id="237576"/>
    <lineage>
        <taxon>Bacteria</taxon>
        <taxon>Bacillati</taxon>
        <taxon>Bacillota</taxon>
        <taxon>Clostridia</taxon>
        <taxon>Lachnospirales</taxon>
        <taxon>Lachnospiraceae</taxon>
        <taxon>Oribacterium</taxon>
    </lineage>
</organism>
<evidence type="ECO:0000313" key="10">
    <source>
        <dbReference type="Proteomes" id="UP000780721"/>
    </source>
</evidence>
<name>A0A930H0N1_9FIRM</name>
<dbReference type="CDD" id="cd06261">
    <property type="entry name" value="TM_PBP2"/>
    <property type="match status" value="1"/>
</dbReference>
<keyword evidence="4 7" id="KW-0812">Transmembrane</keyword>
<dbReference type="InterPro" id="IPR035906">
    <property type="entry name" value="MetI-like_sf"/>
</dbReference>
<dbReference type="InterPro" id="IPR050901">
    <property type="entry name" value="BP-dep_ABC_trans_perm"/>
</dbReference>